<feature type="transmembrane region" description="Helical" evidence="1">
    <location>
        <begin position="16"/>
        <end position="37"/>
    </location>
</feature>
<reference evidence="3" key="1">
    <citation type="submission" date="2018-03" db="EMBL/GenBank/DDBJ databases">
        <title>Gramella fulva sp. nov., isolated from a dry surface of tidal flat.</title>
        <authorList>
            <person name="Hwang S.H."/>
            <person name="Hwang W.M."/>
            <person name="Kang K."/>
            <person name="Ahn T.-Y."/>
        </authorList>
    </citation>
    <scope>NUCLEOTIDE SEQUENCE [LARGE SCALE GENOMIC DNA]</scope>
    <source>
        <strain evidence="3">SH35</strain>
    </source>
</reference>
<dbReference type="AlphaFoldDB" id="A0A2R3ZAH2"/>
<feature type="transmembrane region" description="Helical" evidence="1">
    <location>
        <begin position="200"/>
        <end position="222"/>
    </location>
</feature>
<keyword evidence="1" id="KW-0472">Membrane</keyword>
<dbReference type="RefSeq" id="WP_107014070.1">
    <property type="nucleotide sequence ID" value="NZ_CP028136.1"/>
</dbReference>
<evidence type="ECO:0000313" key="2">
    <source>
        <dbReference type="EMBL" id="AVR47303.1"/>
    </source>
</evidence>
<accession>A0A2R3ZAH2</accession>
<organism evidence="2 3">
    <name type="scientific">Christiangramia fulva</name>
    <dbReference type="NCBI Taxonomy" id="2126553"/>
    <lineage>
        <taxon>Bacteria</taxon>
        <taxon>Pseudomonadati</taxon>
        <taxon>Bacteroidota</taxon>
        <taxon>Flavobacteriia</taxon>
        <taxon>Flavobacteriales</taxon>
        <taxon>Flavobacteriaceae</taxon>
        <taxon>Christiangramia</taxon>
    </lineage>
</organism>
<dbReference type="OrthoDB" id="9806195at2"/>
<gene>
    <name evidence="2" type="ORF">C7S20_02900</name>
</gene>
<keyword evidence="3" id="KW-1185">Reference proteome</keyword>
<sequence length="235" mass="27042">MVKRKTAMNLRKIHRYLGIFIGIQFVLWTVGGLYFSWTDIDEIHGDQFKKIPAQQAGFNNLKGISALLPDYKVNSVSLKEISGEPYYFVNHELLINAETGEKLDEISEADALNIAGRHMKDELQVKSVEKISEVGDHHEYRGGSLPAYVISYEQPGNLKAYVSAGEGDFQAVRYRDWRWFDFLWMMHTMDYQGRDDINNLVLRSFSVLGLFTVLSGFVLWFISSPTMIKAFKKRK</sequence>
<evidence type="ECO:0000313" key="3">
    <source>
        <dbReference type="Proteomes" id="UP000241507"/>
    </source>
</evidence>
<evidence type="ECO:0000256" key="1">
    <source>
        <dbReference type="SAM" id="Phobius"/>
    </source>
</evidence>
<dbReference type="KEGG" id="grs:C7S20_02900"/>
<keyword evidence="1" id="KW-0812">Transmembrane</keyword>
<proteinExistence type="predicted"/>
<protein>
    <recommendedName>
        <fullName evidence="4">PepSY domain-containing protein</fullName>
    </recommendedName>
</protein>
<keyword evidence="1" id="KW-1133">Transmembrane helix</keyword>
<dbReference type="EMBL" id="CP028136">
    <property type="protein sequence ID" value="AVR47303.1"/>
    <property type="molecule type" value="Genomic_DNA"/>
</dbReference>
<dbReference type="InterPro" id="IPR005625">
    <property type="entry name" value="PepSY-ass_TM"/>
</dbReference>
<evidence type="ECO:0008006" key="4">
    <source>
        <dbReference type="Google" id="ProtNLM"/>
    </source>
</evidence>
<dbReference type="Proteomes" id="UP000241507">
    <property type="component" value="Chromosome"/>
</dbReference>
<dbReference type="Pfam" id="PF03929">
    <property type="entry name" value="PepSY_TM"/>
    <property type="match status" value="1"/>
</dbReference>
<name>A0A2R3ZAH2_9FLAO</name>